<protein>
    <recommendedName>
        <fullName evidence="5">Mitochondrial cardiolipin hydrolase</fullName>
    </recommendedName>
</protein>
<organism evidence="9">
    <name type="scientific">Salpingoeca rosetta (strain ATCC 50818 / BSB-021)</name>
    <dbReference type="NCBI Taxonomy" id="946362"/>
    <lineage>
        <taxon>Eukaryota</taxon>
        <taxon>Choanoflagellata</taxon>
        <taxon>Craspedida</taxon>
        <taxon>Salpingoecidae</taxon>
        <taxon>Salpingoeca</taxon>
    </lineage>
</organism>
<dbReference type="GO" id="GO:0003723">
    <property type="term" value="F:RNA binding"/>
    <property type="evidence" value="ECO:0007669"/>
    <property type="project" value="UniProtKB-UniRule"/>
</dbReference>
<keyword evidence="1" id="KW-0378">Hydrolase</keyword>
<dbReference type="InterPro" id="IPR025202">
    <property type="entry name" value="PLD-like_dom"/>
</dbReference>
<reference evidence="8" key="1">
    <citation type="submission" date="2009-08" db="EMBL/GenBank/DDBJ databases">
        <title>Annotation of Salpingoeca rosetta.</title>
        <authorList>
            <consortium name="The Broad Institute Genome Sequencing Platform"/>
            <person name="Russ C."/>
            <person name="Cuomo C."/>
            <person name="Burger G."/>
            <person name="Gray M.W."/>
            <person name="Holland P.W.H."/>
            <person name="King N."/>
            <person name="Lang F.B.F."/>
            <person name="Roger A.J."/>
            <person name="Ruiz-Trillo I."/>
            <person name="Young S.K."/>
            <person name="Zeng Q."/>
            <person name="Gargeya S."/>
            <person name="Alvarado L."/>
            <person name="Berlin A."/>
            <person name="Chapman S.B."/>
            <person name="Chen Z."/>
            <person name="Freedman E."/>
            <person name="Gellesch M."/>
            <person name="Goldberg J."/>
            <person name="Griggs A."/>
            <person name="Gujja S."/>
            <person name="Heilman E."/>
            <person name="Heiman D."/>
            <person name="Howarth C."/>
            <person name="Mehta T."/>
            <person name="Neiman D."/>
            <person name="Pearson M."/>
            <person name="Roberts A."/>
            <person name="Saif S."/>
            <person name="Shea T."/>
            <person name="Shenoy N."/>
            <person name="Sisk P."/>
            <person name="Stolte C."/>
            <person name="Sykes S."/>
            <person name="White J."/>
            <person name="Yandava C."/>
            <person name="Haas B."/>
            <person name="Nusbaum C."/>
            <person name="Birren B."/>
        </authorList>
    </citation>
    <scope>NUCLEOTIDE SEQUENCE [LARGE SCALE GENOMIC DNA]</scope>
    <source>
        <strain evidence="8">ATCC 50818</strain>
    </source>
</reference>
<dbReference type="FunCoup" id="F2UCL2">
    <property type="interactions" value="284"/>
</dbReference>
<dbReference type="STRING" id="946362.F2UCL2"/>
<dbReference type="EMBL" id="GL832968">
    <property type="protein sequence ID" value="EGD74319.1"/>
    <property type="molecule type" value="Genomic_DNA"/>
</dbReference>
<evidence type="ECO:0000256" key="6">
    <source>
        <dbReference type="PROSITE-ProRule" id="PRU00117"/>
    </source>
</evidence>
<accession>F2UCL2</accession>
<dbReference type="GO" id="GO:0016891">
    <property type="term" value="F:RNA endonuclease activity producing 5'-phosphomonoesters, hydrolytic mechanism"/>
    <property type="evidence" value="ECO:0007669"/>
    <property type="project" value="TreeGrafter"/>
</dbReference>
<dbReference type="GO" id="GO:0005739">
    <property type="term" value="C:mitochondrion"/>
    <property type="evidence" value="ECO:0007669"/>
    <property type="project" value="TreeGrafter"/>
</dbReference>
<name>F2UCL2_SALR5</name>
<evidence type="ECO:0000313" key="9">
    <source>
        <dbReference type="Proteomes" id="UP000007799"/>
    </source>
</evidence>
<dbReference type="PANTHER" id="PTHR43856:SF1">
    <property type="entry name" value="MITOCHONDRIAL CARDIOLIPIN HYDROLASE"/>
    <property type="match status" value="1"/>
</dbReference>
<dbReference type="PANTHER" id="PTHR43856">
    <property type="entry name" value="CARDIOLIPIN HYDROLASE"/>
    <property type="match status" value="1"/>
</dbReference>
<evidence type="ECO:0000259" key="7">
    <source>
        <dbReference type="SMART" id="SM00322"/>
    </source>
</evidence>
<dbReference type="Proteomes" id="UP000007799">
    <property type="component" value="Unassembled WGS sequence"/>
</dbReference>
<dbReference type="InterPro" id="IPR004087">
    <property type="entry name" value="KH_dom"/>
</dbReference>
<keyword evidence="3" id="KW-0443">Lipid metabolism</keyword>
<dbReference type="RefSeq" id="XP_004993219.1">
    <property type="nucleotide sequence ID" value="XM_004993162.1"/>
</dbReference>
<evidence type="ECO:0000313" key="8">
    <source>
        <dbReference type="EMBL" id="EGD74319.1"/>
    </source>
</evidence>
<dbReference type="CDD" id="cd00105">
    <property type="entry name" value="KH-I"/>
    <property type="match status" value="1"/>
</dbReference>
<dbReference type="InterPro" id="IPR051406">
    <property type="entry name" value="PLD_domain"/>
</dbReference>
<dbReference type="KEGG" id="sre:PTSG_06329"/>
<keyword evidence="6" id="KW-0694">RNA-binding</keyword>
<keyword evidence="9" id="KW-1185">Reference proteome</keyword>
<dbReference type="PROSITE" id="PS50084">
    <property type="entry name" value="KH_TYPE_1"/>
    <property type="match status" value="1"/>
</dbReference>
<gene>
    <name evidence="8" type="ORF">PTSG_06329</name>
</gene>
<dbReference type="SUPFAM" id="SSF54791">
    <property type="entry name" value="Eukaryotic type KH-domain (KH-domain type I)"/>
    <property type="match status" value="1"/>
</dbReference>
<dbReference type="OrthoDB" id="5205528at2759"/>
<dbReference type="GeneID" id="16073794"/>
<evidence type="ECO:0000256" key="2">
    <source>
        <dbReference type="ARBA" id="ARBA00022963"/>
    </source>
</evidence>
<dbReference type="AlphaFoldDB" id="F2UCL2"/>
<dbReference type="SMART" id="SM00322">
    <property type="entry name" value="KH"/>
    <property type="match status" value="1"/>
</dbReference>
<evidence type="ECO:0000256" key="3">
    <source>
        <dbReference type="ARBA" id="ARBA00023098"/>
    </source>
</evidence>
<keyword evidence="2" id="KW-0442">Lipid degradation</keyword>
<dbReference type="OMA" id="EVNIHAY"/>
<proteinExistence type="inferred from homology"/>
<evidence type="ECO:0000256" key="5">
    <source>
        <dbReference type="ARBA" id="ARBA00040549"/>
    </source>
</evidence>
<evidence type="ECO:0000256" key="1">
    <source>
        <dbReference type="ARBA" id="ARBA00022801"/>
    </source>
</evidence>
<dbReference type="Pfam" id="PF00013">
    <property type="entry name" value="KH_1"/>
    <property type="match status" value="1"/>
</dbReference>
<dbReference type="InterPro" id="IPR036612">
    <property type="entry name" value="KH_dom_type_1_sf"/>
</dbReference>
<feature type="domain" description="K Homology" evidence="7">
    <location>
        <begin position="36"/>
        <end position="105"/>
    </location>
</feature>
<dbReference type="GO" id="GO:0016042">
    <property type="term" value="P:lipid catabolic process"/>
    <property type="evidence" value="ECO:0007669"/>
    <property type="project" value="UniProtKB-KW"/>
</dbReference>
<comment type="similarity">
    <text evidence="4">Belongs to the phospholipase D family. MitoPLD/Zucchini subfamily.</text>
</comment>
<dbReference type="Gene3D" id="3.30.1370.10">
    <property type="entry name" value="K Homology domain, type 1"/>
    <property type="match status" value="1"/>
</dbReference>
<sequence>MSDPSCAVTVTGTDDGVSGAVQEMERILGFKPSTDALVTAEFDIHHSSYGRIIGQRGQTLKELEHDFRCSIEVPSKQADSGSHVKAQGSKGDIEQLTQKLSQLLGEPVRVVGSEAAPVTVEKTIELHSGGDIAEALFFPEPEGSHDRFQRFLLYLKSAKRTLDICVFTITDNRITRAILHAFHTGVKVRVVTDDECSSAQGSDIHEMMQAGIPVRMDNDPAHMHHKVTAYHEEFERLWKRFA</sequence>
<dbReference type="SUPFAM" id="SSF56024">
    <property type="entry name" value="Phospholipase D/nuclease"/>
    <property type="match status" value="1"/>
</dbReference>
<dbReference type="InterPro" id="IPR004088">
    <property type="entry name" value="KH_dom_type_1"/>
</dbReference>
<dbReference type="Gene3D" id="3.30.870.10">
    <property type="entry name" value="Endonuclease Chain A"/>
    <property type="match status" value="1"/>
</dbReference>
<dbReference type="Pfam" id="PF13091">
    <property type="entry name" value="PLDc_2"/>
    <property type="match status" value="1"/>
</dbReference>
<evidence type="ECO:0000256" key="4">
    <source>
        <dbReference type="ARBA" id="ARBA00038012"/>
    </source>
</evidence>
<dbReference type="InParanoid" id="F2UCL2"/>